<feature type="domain" description="Bacterial alpha-L-rhamnosidase N-terminal" evidence="5">
    <location>
        <begin position="377"/>
        <end position="530"/>
    </location>
</feature>
<protein>
    <recommendedName>
        <fullName evidence="2">alpha-L-rhamnosidase</fullName>
        <ecNumber evidence="2">3.2.1.40</ecNumber>
    </recommendedName>
</protein>
<organism evidence="9 10">
    <name type="scientific">Nocardioides lianchengensis</name>
    <dbReference type="NCBI Taxonomy" id="1045774"/>
    <lineage>
        <taxon>Bacteria</taxon>
        <taxon>Bacillati</taxon>
        <taxon>Actinomycetota</taxon>
        <taxon>Actinomycetes</taxon>
        <taxon>Propionibacteriales</taxon>
        <taxon>Nocardioidaceae</taxon>
        <taxon>Nocardioides</taxon>
    </lineage>
</organism>
<accession>A0A1G6Q5H1</accession>
<dbReference type="InterPro" id="IPR008902">
    <property type="entry name" value="Rhamnosid_concanavalin"/>
</dbReference>
<dbReference type="RefSeq" id="WP_090854247.1">
    <property type="nucleotide sequence ID" value="NZ_FMZM01000004.1"/>
</dbReference>
<evidence type="ECO:0000259" key="8">
    <source>
        <dbReference type="Pfam" id="PF17390"/>
    </source>
</evidence>
<name>A0A1G6Q5H1_9ACTN</name>
<dbReference type="InterPro" id="IPR013737">
    <property type="entry name" value="Bac_rhamnosid_N"/>
</dbReference>
<keyword evidence="3" id="KW-0378">Hydrolase</keyword>
<dbReference type="SUPFAM" id="SSF48208">
    <property type="entry name" value="Six-hairpin glycosidases"/>
    <property type="match status" value="1"/>
</dbReference>
<evidence type="ECO:0000259" key="6">
    <source>
        <dbReference type="Pfam" id="PF16640"/>
    </source>
</evidence>
<dbReference type="Pfam" id="PF08531">
    <property type="entry name" value="Bac_rhamnosid_N"/>
    <property type="match status" value="1"/>
</dbReference>
<dbReference type="Gene3D" id="1.50.10.10">
    <property type="match status" value="1"/>
</dbReference>
<evidence type="ECO:0000259" key="5">
    <source>
        <dbReference type="Pfam" id="PF08531"/>
    </source>
</evidence>
<sequence>MNSLIHRVLAASVATSLLTAGLAISAPAATAAPAAQAAAAATGAEPRGLRVNGLAEPADLGDLTDPDYSWQVGAGMQSAYRIVVSTSAAKAEADEGDVWDSGQVDSTQQLNVAHGGPDLVAGERYYWKVRTWDGAQASPWSDVTSFGTAPGVTWAGSEPIWASAQLPGEAAAPWVDYTVSGRMRITAGALGVRFRAFDAGNSFMWQFRASDNRLTPHVQVNGTYSTLGASVPLPAGTLVANTWADFRIVVAGTTFTTFINNVQVDQRTDSRNVNGTVGVRTGNTESGQLDDLRVVETGTARVLFENAFEGTNPFPCGSVSGGVLNVGNAQNCGLINPANVPANWAFLRGEVELADKEIAWATLNATATEFRNHLQYVYKTYVNGTFVGLGPTNRIGTEARYDGFDVTGLLRRGETNAVAALAYTTNANRRFQAQLKVAYTDGTTQVFGSGPSWTSLNGALVFPEAGSIGTSYFTAPMENLDARQFPFGFASPGFDDSAWAPAVARPAIPQLESTPMGKVEQQLHDPVKIVDKGNGNYFVDFGRTWIGGVQYDVADGTAGDRVELRFGEVTSSANTVRWELNTTNKYRDIVTLKDGQQRLETWGMRVFRYLEIVGATEPVTAESLKALALVYPFDQEASSFTSSDENLNQVYQLSKNSIESLNVNFYTDSWTRERTNYEADGYLQQLSSLYLMEDLSLGRYSMNYFKSNRTWPTEWPIFVVLSVYDAWRQTGNTEQVADYYDNLKTKLRPAWLEASTGLVRKTTGSNGSSSCNDCDIVDWPTSQRDGYQFREYNTVINSLYYRATRDMAAMAGILGKDAEAEQFTQQADRLRTQINERLYDAEGGRYDDGMNAAGAKTGHYSVHASAFALAFGVPEDDQVARVAEFVDSRGMACSVYCAAFLVKGLYDGGNGQAALDALTDEGTSSWMNMIRLGAGSTMEAWDPSQKSNLTYSHPWAASPAFNVPSGLFGIQPLSNGYGEFQVKPQPGDLASAEITVPTVRGQISAAFEHDRRGRTELSVTVPGNTTATVQVPLPSTVRAEYVPSHPEEAEYVGRSELPGGTYATFRVGPGAWTFGPKAADDLGVFQDVLDELLNLGDRVDGHLAAGDLEPEEASDLSGRIEAIETLVRSASAAHTAADGATARADLGDALDGLRDLRGSLADRVTDEAVVADLAARLATIEPLMVEVALAIRGLTLTLAPVEAPVNRGQQVTGTVRLTNGGDAPVGPFIAGFTVADWAVASDDTAPAALAAGASTDLTFTTRVPSGQASGPVRAGVTLSFTDGGTTYPIALEREWASVDSQVSLVDVAATHPVDFSNEVAEIVATVRNAGSVAATGRLRAELPTGWRQAAPAVRTVAPGGEITQRIRVFVPIGYVGGDVRDVRVSFGGDQVLATATAPLTLQLDVPEAAVLLDHVDFGEPTSEQAHALLAAPNSGISSEAGFTRRYAHSNYPGSWFSAEVNAIPGEPLVLQVRETFNNPVTKKYNVYVNDVLVDQRTLAGPGQSTKMYRFLVDDPAVLAHQGKVRVKFEFPVGATGFYDPSVADLWVTSGVDRRAPATSIELDRETPGENGWDRGPVTATVAAADDRDDAPVVEVDRGAGWTSYDAPVVLDTDGEHTLQYRARDAAGNTSAPRSMTVRIDATAPVTTLAAIAAGHETRRLTIAASDAGSGVATTRYRIGDGEWQVLGQTAPEITGAGDHVVRFASTDAAGNVEETRSQTVSIDAEYAEGPVTATVSQAGEGGWHGTGAALTLAATGEPDSLEYRLDAGEWQVWTAAVPLPAGTVVIDYRATDRGAFSPVGTLTVKVDLGAPTSALTWDGRTFALTGDDEGGSGVAMLEYRVDAGEWTTYVDPITLDGAAHTVTHRATDLAGNVGAEASATLAAVPTGPAVAPQATTAPVVTGTARIGQRLRTTTGVWDVAGVRTSVQWTRDGAPVRGATGTSYVLTRADLGARVGVLVTATKAGHATGTAQVVRPQRVAKATSRLSVTRPARVRRGAVVRVTVRVAVSGLSADGQVRVLDGPKRVGTAKVRNGRAVVRFRATRPGVRTIRVQYLGNGSIQGSTARTKVRVR</sequence>
<feature type="domain" description="Alpha-L-rhamnosidase concanavalin-like" evidence="4">
    <location>
        <begin position="534"/>
        <end position="629"/>
    </location>
</feature>
<dbReference type="InterPro" id="IPR032109">
    <property type="entry name" value="Big_3_5"/>
</dbReference>
<dbReference type="GO" id="GO:0005975">
    <property type="term" value="P:carbohydrate metabolic process"/>
    <property type="evidence" value="ECO:0007669"/>
    <property type="project" value="InterPro"/>
</dbReference>
<dbReference type="InterPro" id="IPR035398">
    <property type="entry name" value="Bac_rhamnosid_C"/>
</dbReference>
<evidence type="ECO:0000256" key="3">
    <source>
        <dbReference type="ARBA" id="ARBA00022801"/>
    </source>
</evidence>
<dbReference type="Gene3D" id="2.60.40.10">
    <property type="entry name" value="Immunoglobulins"/>
    <property type="match status" value="4"/>
</dbReference>
<dbReference type="STRING" id="1045774.SAMN05421872_104273"/>
<feature type="domain" description="Alpha-L-rhamnosidase C-terminal" evidence="8">
    <location>
        <begin position="969"/>
        <end position="1039"/>
    </location>
</feature>
<evidence type="ECO:0000313" key="9">
    <source>
        <dbReference type="EMBL" id="SDC87603.1"/>
    </source>
</evidence>
<dbReference type="InterPro" id="IPR058094">
    <property type="entry name" value="Ig-like_OmpL47-like"/>
</dbReference>
<dbReference type="Gene3D" id="2.60.40.2700">
    <property type="match status" value="1"/>
</dbReference>
<keyword evidence="10" id="KW-1185">Reference proteome</keyword>
<dbReference type="SUPFAM" id="SSF49899">
    <property type="entry name" value="Concanavalin A-like lectins/glucanases"/>
    <property type="match status" value="1"/>
</dbReference>
<dbReference type="GO" id="GO:0030596">
    <property type="term" value="F:alpha-L-rhamnosidase activity"/>
    <property type="evidence" value="ECO:0007669"/>
    <property type="project" value="UniProtKB-EC"/>
</dbReference>
<dbReference type="Pfam" id="PF25788">
    <property type="entry name" value="Ig_Rha78A_N"/>
    <property type="match status" value="1"/>
</dbReference>
<dbReference type="Pfam" id="PF17390">
    <property type="entry name" value="Bac_rhamnosid_C"/>
    <property type="match status" value="1"/>
</dbReference>
<dbReference type="InterPro" id="IPR016007">
    <property type="entry name" value="Alpha_rhamnosid"/>
</dbReference>
<evidence type="ECO:0000256" key="2">
    <source>
        <dbReference type="ARBA" id="ARBA00012652"/>
    </source>
</evidence>
<dbReference type="Gene3D" id="2.60.120.260">
    <property type="entry name" value="Galactose-binding domain-like"/>
    <property type="match status" value="2"/>
</dbReference>
<dbReference type="Pfam" id="PF05592">
    <property type="entry name" value="Bac_rhamnosid"/>
    <property type="match status" value="1"/>
</dbReference>
<gene>
    <name evidence="9" type="ORF">SAMN05421872_104273</name>
</gene>
<dbReference type="InterPro" id="IPR035396">
    <property type="entry name" value="Bac_rhamnosid6H"/>
</dbReference>
<dbReference type="EC" id="3.2.1.40" evidence="2"/>
<evidence type="ECO:0000259" key="4">
    <source>
        <dbReference type="Pfam" id="PF05592"/>
    </source>
</evidence>
<evidence type="ECO:0000313" key="10">
    <source>
        <dbReference type="Proteomes" id="UP000199034"/>
    </source>
</evidence>
<dbReference type="PANTHER" id="PTHR33307:SF6">
    <property type="entry name" value="ALPHA-RHAMNOSIDASE (EUROFUNG)-RELATED"/>
    <property type="match status" value="1"/>
</dbReference>
<dbReference type="EMBL" id="FMZM01000004">
    <property type="protein sequence ID" value="SDC87603.1"/>
    <property type="molecule type" value="Genomic_DNA"/>
</dbReference>
<dbReference type="OrthoDB" id="9761045at2"/>
<proteinExistence type="predicted"/>
<evidence type="ECO:0000259" key="7">
    <source>
        <dbReference type="Pfam" id="PF17389"/>
    </source>
</evidence>
<dbReference type="Pfam" id="PF17389">
    <property type="entry name" value="Bac_rhamnosid6H"/>
    <property type="match status" value="1"/>
</dbReference>
<dbReference type="InterPro" id="IPR013320">
    <property type="entry name" value="ConA-like_dom_sf"/>
</dbReference>
<comment type="catalytic activity">
    <reaction evidence="1">
        <text>Hydrolysis of terminal non-reducing alpha-L-rhamnose residues in alpha-L-rhamnosides.</text>
        <dbReference type="EC" id="3.2.1.40"/>
    </reaction>
</comment>
<dbReference type="InterPro" id="IPR013783">
    <property type="entry name" value="Ig-like_fold"/>
</dbReference>
<feature type="domain" description="Bacterial Ig-like" evidence="6">
    <location>
        <begin position="1989"/>
        <end position="2070"/>
    </location>
</feature>
<dbReference type="Proteomes" id="UP000199034">
    <property type="component" value="Unassembled WGS sequence"/>
</dbReference>
<dbReference type="Gene3D" id="2.60.420.10">
    <property type="entry name" value="Maltose phosphorylase, domain 3"/>
    <property type="match status" value="1"/>
</dbReference>
<dbReference type="PANTHER" id="PTHR33307">
    <property type="entry name" value="ALPHA-RHAMNOSIDASE (EUROFUNG)"/>
    <property type="match status" value="1"/>
</dbReference>
<dbReference type="InterPro" id="IPR008928">
    <property type="entry name" value="6-hairpin_glycosidase_sf"/>
</dbReference>
<reference evidence="10" key="1">
    <citation type="submission" date="2016-10" db="EMBL/GenBank/DDBJ databases">
        <authorList>
            <person name="Varghese N."/>
            <person name="Submissions S."/>
        </authorList>
    </citation>
    <scope>NUCLEOTIDE SEQUENCE [LARGE SCALE GENOMIC DNA]</scope>
    <source>
        <strain evidence="10">CGMCC 4.6858</strain>
    </source>
</reference>
<dbReference type="Pfam" id="PF16640">
    <property type="entry name" value="Big_3_5"/>
    <property type="match status" value="1"/>
</dbReference>
<dbReference type="NCBIfam" id="NF047446">
    <property type="entry name" value="barrel_OmpL47"/>
    <property type="match status" value="3"/>
</dbReference>
<evidence type="ECO:0000256" key="1">
    <source>
        <dbReference type="ARBA" id="ARBA00001445"/>
    </source>
</evidence>
<feature type="domain" description="Alpha-L-rhamnosidase six-hairpin glycosidase" evidence="7">
    <location>
        <begin position="636"/>
        <end position="958"/>
    </location>
</feature>
<dbReference type="Gene3D" id="2.60.120.560">
    <property type="entry name" value="Exo-inulinase, domain 1"/>
    <property type="match status" value="1"/>
</dbReference>
<dbReference type="InterPro" id="IPR012341">
    <property type="entry name" value="6hp_glycosidase-like_sf"/>
</dbReference>